<name>A0A429XYX0_9BACI</name>
<keyword evidence="2" id="KW-0808">Transferase</keyword>
<dbReference type="Proteomes" id="UP000287156">
    <property type="component" value="Unassembled WGS sequence"/>
</dbReference>
<dbReference type="AlphaFoldDB" id="A0A429XYX0"/>
<keyword evidence="5" id="KW-1185">Reference proteome</keyword>
<comment type="caution">
    <text evidence="4">The sequence shown here is derived from an EMBL/GenBank/DDBJ whole genome shotgun (WGS) entry which is preliminary data.</text>
</comment>
<proteinExistence type="predicted"/>
<dbReference type="Gene3D" id="2.20.25.110">
    <property type="entry name" value="S-adenosyl-L-methionine-dependent methyltransferases"/>
    <property type="match status" value="1"/>
</dbReference>
<evidence type="ECO:0000259" key="3">
    <source>
        <dbReference type="Pfam" id="PF13649"/>
    </source>
</evidence>
<dbReference type="PANTHER" id="PTHR43861">
    <property type="entry name" value="TRANS-ACONITATE 2-METHYLTRANSFERASE-RELATED"/>
    <property type="match status" value="1"/>
</dbReference>
<dbReference type="InterPro" id="IPR029063">
    <property type="entry name" value="SAM-dependent_MTases_sf"/>
</dbReference>
<evidence type="ECO:0000313" key="4">
    <source>
        <dbReference type="EMBL" id="RST73936.1"/>
    </source>
</evidence>
<gene>
    <name evidence="4" type="ORF">D4T97_013520</name>
</gene>
<accession>A0A429XYX0</accession>
<dbReference type="OrthoDB" id="9811589at2"/>
<reference evidence="4" key="1">
    <citation type="submission" date="2018-12" db="EMBL/GenBank/DDBJ databases">
        <authorList>
            <person name="Sun L."/>
            <person name="Chen Z."/>
        </authorList>
    </citation>
    <scope>NUCLEOTIDE SEQUENCE [LARGE SCALE GENOMIC DNA]</scope>
    <source>
        <strain evidence="4">3-2-2</strain>
    </source>
</reference>
<dbReference type="CDD" id="cd02440">
    <property type="entry name" value="AdoMet_MTases"/>
    <property type="match status" value="1"/>
</dbReference>
<dbReference type="InterPro" id="IPR041698">
    <property type="entry name" value="Methyltransf_25"/>
</dbReference>
<protein>
    <submittedName>
        <fullName evidence="4">Class I SAM-dependent methyltransferase</fullName>
    </submittedName>
</protein>
<keyword evidence="1 4" id="KW-0489">Methyltransferase</keyword>
<dbReference type="PANTHER" id="PTHR43861:SF1">
    <property type="entry name" value="TRANS-ACONITATE 2-METHYLTRANSFERASE"/>
    <property type="match status" value="1"/>
</dbReference>
<dbReference type="GO" id="GO:0008168">
    <property type="term" value="F:methyltransferase activity"/>
    <property type="evidence" value="ECO:0007669"/>
    <property type="project" value="UniProtKB-KW"/>
</dbReference>
<dbReference type="SUPFAM" id="SSF53335">
    <property type="entry name" value="S-adenosyl-L-methionine-dependent methyltransferases"/>
    <property type="match status" value="1"/>
</dbReference>
<dbReference type="RefSeq" id="WP_126051269.1">
    <property type="nucleotide sequence ID" value="NZ_QYTV02000005.1"/>
</dbReference>
<evidence type="ECO:0000313" key="5">
    <source>
        <dbReference type="Proteomes" id="UP000287156"/>
    </source>
</evidence>
<dbReference type="Pfam" id="PF13649">
    <property type="entry name" value="Methyltransf_25"/>
    <property type="match status" value="1"/>
</dbReference>
<dbReference type="GO" id="GO:0032259">
    <property type="term" value="P:methylation"/>
    <property type="evidence" value="ECO:0007669"/>
    <property type="project" value="UniProtKB-KW"/>
</dbReference>
<dbReference type="Gene3D" id="3.40.50.150">
    <property type="entry name" value="Vaccinia Virus protein VP39"/>
    <property type="match status" value="1"/>
</dbReference>
<sequence length="248" mass="28604">MSYEQLAYVYDQLMADAPYDSWIEFLCKEMDRFQAPGRRVLDLACGTGELSIRLLKQGFEVTGVDMSEDMLAVAAEKAGEEGLSFPLFQQDMSQLDGLPSYDIVTIFCDSLNYLESSEAVKQTFSGIYRHLNPNGLLLFDVHSTYQMDHVFLDQTFTWNEDKIAYIWNSFQGEEPYSIEHDLTFFVLDENSGQYNRIEEFHKQRTYSVHDIEHWLVTAGFDVLSITADFTGESPEATSQRIFFTCRKK</sequence>
<evidence type="ECO:0000256" key="1">
    <source>
        <dbReference type="ARBA" id="ARBA00022603"/>
    </source>
</evidence>
<evidence type="ECO:0000256" key="2">
    <source>
        <dbReference type="ARBA" id="ARBA00022679"/>
    </source>
</evidence>
<dbReference type="EMBL" id="QYTV02000005">
    <property type="protein sequence ID" value="RST73936.1"/>
    <property type="molecule type" value="Genomic_DNA"/>
</dbReference>
<organism evidence="4 5">
    <name type="scientific">Siminovitchia acidinfaciens</name>
    <dbReference type="NCBI Taxonomy" id="2321395"/>
    <lineage>
        <taxon>Bacteria</taxon>
        <taxon>Bacillati</taxon>
        <taxon>Bacillota</taxon>
        <taxon>Bacilli</taxon>
        <taxon>Bacillales</taxon>
        <taxon>Bacillaceae</taxon>
        <taxon>Siminovitchia</taxon>
    </lineage>
</organism>
<feature type="domain" description="Methyltransferase" evidence="3">
    <location>
        <begin position="40"/>
        <end position="135"/>
    </location>
</feature>